<keyword evidence="1" id="KW-0732">Signal</keyword>
<organism evidence="2 3">
    <name type="scientific">Vairimorpha necatrix</name>
    <dbReference type="NCBI Taxonomy" id="6039"/>
    <lineage>
        <taxon>Eukaryota</taxon>
        <taxon>Fungi</taxon>
        <taxon>Fungi incertae sedis</taxon>
        <taxon>Microsporidia</taxon>
        <taxon>Nosematidae</taxon>
        <taxon>Vairimorpha</taxon>
    </lineage>
</organism>
<keyword evidence="3" id="KW-1185">Reference proteome</keyword>
<dbReference type="RefSeq" id="XP_065330177.1">
    <property type="nucleotide sequence ID" value="XM_065474105.1"/>
</dbReference>
<accession>A0AAX4JDG1</accession>
<feature type="signal peptide" evidence="1">
    <location>
        <begin position="1"/>
        <end position="16"/>
    </location>
</feature>
<proteinExistence type="predicted"/>
<protein>
    <submittedName>
        <fullName evidence="2">SP-containing protein</fullName>
    </submittedName>
</protein>
<name>A0AAX4JDG1_9MICR</name>
<dbReference type="AlphaFoldDB" id="A0AAX4JDG1"/>
<dbReference type="EMBL" id="CP142732">
    <property type="protein sequence ID" value="WUR04032.1"/>
    <property type="molecule type" value="Genomic_DNA"/>
</dbReference>
<gene>
    <name evidence="2" type="ORF">VNE69_07101</name>
</gene>
<reference evidence="2" key="1">
    <citation type="journal article" date="2024" name="BMC Genomics">
        <title>Functional annotation of a divergent genome using sequence and structure-based similarity.</title>
        <authorList>
            <person name="Svedberg D."/>
            <person name="Winiger R.R."/>
            <person name="Berg A."/>
            <person name="Sharma H."/>
            <person name="Tellgren-Roth C."/>
            <person name="Debrunner-Vossbrinck B.A."/>
            <person name="Vossbrinck C.R."/>
            <person name="Barandun J."/>
        </authorList>
    </citation>
    <scope>NUCLEOTIDE SEQUENCE</scope>
    <source>
        <strain evidence="2">Illinois isolate</strain>
    </source>
</reference>
<feature type="chain" id="PRO_5043904138" evidence="1">
    <location>
        <begin position="17"/>
        <end position="238"/>
    </location>
</feature>
<evidence type="ECO:0000313" key="2">
    <source>
        <dbReference type="EMBL" id="WUR04032.1"/>
    </source>
</evidence>
<dbReference type="KEGG" id="vnx:VNE69_07101"/>
<sequence>MDLIIGLFIILGNISAFVENYENYDLINEVNEYINNYHTLNPLSEQTSLYKNAFKYKYLPLGLNINSVKLTSIFLWCADLISEKHFYKINKIFDSESEYEESKNECLFKIKMCTNKNIFVKELDNKETSKTKCEKKKKIHFSKLDLFNNLVEMHFYIFNTDFTSNIDILKIYEFINFINSLKFLEKFQTRFVNVLGKNQYFKLTLPEFYILGMWSYLRNMNEKEKSMGINEKNISYIK</sequence>
<evidence type="ECO:0000256" key="1">
    <source>
        <dbReference type="SAM" id="SignalP"/>
    </source>
</evidence>
<evidence type="ECO:0000313" key="3">
    <source>
        <dbReference type="Proteomes" id="UP001334084"/>
    </source>
</evidence>
<dbReference type="Proteomes" id="UP001334084">
    <property type="component" value="Chromosome 7"/>
</dbReference>
<dbReference type="GeneID" id="90541857"/>